<name>A0A8J2PWP6_9HEXA</name>
<evidence type="ECO:0000313" key="1">
    <source>
        <dbReference type="EMBL" id="CAG7836069.1"/>
    </source>
</evidence>
<proteinExistence type="predicted"/>
<dbReference type="Proteomes" id="UP000708208">
    <property type="component" value="Unassembled WGS sequence"/>
</dbReference>
<protein>
    <submittedName>
        <fullName evidence="1">Uncharacterized protein</fullName>
    </submittedName>
</protein>
<accession>A0A8J2PWP6</accession>
<keyword evidence="2" id="KW-1185">Reference proteome</keyword>
<evidence type="ECO:0000313" key="2">
    <source>
        <dbReference type="Proteomes" id="UP000708208"/>
    </source>
</evidence>
<dbReference type="EMBL" id="CAJVCH010570867">
    <property type="protein sequence ID" value="CAG7836069.1"/>
    <property type="molecule type" value="Genomic_DNA"/>
</dbReference>
<dbReference type="AlphaFoldDB" id="A0A8J2PWP6"/>
<comment type="caution">
    <text evidence="1">The sequence shown here is derived from an EMBL/GenBank/DDBJ whole genome shotgun (WGS) entry which is preliminary data.</text>
</comment>
<organism evidence="1 2">
    <name type="scientific">Allacma fusca</name>
    <dbReference type="NCBI Taxonomy" id="39272"/>
    <lineage>
        <taxon>Eukaryota</taxon>
        <taxon>Metazoa</taxon>
        <taxon>Ecdysozoa</taxon>
        <taxon>Arthropoda</taxon>
        <taxon>Hexapoda</taxon>
        <taxon>Collembola</taxon>
        <taxon>Symphypleona</taxon>
        <taxon>Sminthuridae</taxon>
        <taxon>Allacma</taxon>
    </lineage>
</organism>
<feature type="non-terminal residue" evidence="1">
    <location>
        <position position="1"/>
    </location>
</feature>
<sequence>MSLKYRQITFSDIRPGKIKTRCDAFLICWQPYLEDPQL</sequence>
<gene>
    <name evidence="1" type="ORF">AFUS01_LOCUS45356</name>
</gene>
<reference evidence="1" key="1">
    <citation type="submission" date="2021-06" db="EMBL/GenBank/DDBJ databases">
        <authorList>
            <person name="Hodson N. C."/>
            <person name="Mongue J. A."/>
            <person name="Jaron S. K."/>
        </authorList>
    </citation>
    <scope>NUCLEOTIDE SEQUENCE</scope>
</reference>